<keyword evidence="3" id="KW-1185">Reference proteome</keyword>
<gene>
    <name evidence="2" type="ORF">CRD60_05730</name>
</gene>
<dbReference type="EMBL" id="PDCG01000004">
    <property type="protein sequence ID" value="RBP97729.1"/>
    <property type="molecule type" value="Genomic_DNA"/>
</dbReference>
<protein>
    <submittedName>
        <fullName evidence="2">Uncharacterized protein</fullName>
    </submittedName>
</protein>
<dbReference type="Proteomes" id="UP000252530">
    <property type="component" value="Unassembled WGS sequence"/>
</dbReference>
<keyword evidence="1" id="KW-1133">Transmembrane helix</keyword>
<name>A0A366K7T2_9BIFI</name>
<comment type="caution">
    <text evidence="2">The sequence shown here is derived from an EMBL/GenBank/DDBJ whole genome shotgun (WGS) entry which is preliminary data.</text>
</comment>
<evidence type="ECO:0000313" key="2">
    <source>
        <dbReference type="EMBL" id="RBP97729.1"/>
    </source>
</evidence>
<feature type="transmembrane region" description="Helical" evidence="1">
    <location>
        <begin position="12"/>
        <end position="36"/>
    </location>
</feature>
<sequence>MLEVLVLVMPFVVFPEVVLLSVTTLLWAGLLVLLVVEVLCRWGVLEGLPGVEVLLVGLVSSRGGGAIFAPLGAAMPRQSRPAVKVRSTVFIIGVQVPSIVSRTADPHGRATEDCDEPVSPDMGGHCRWSCMGVVV</sequence>
<organism evidence="2 3">
    <name type="scientific">Bifidobacterium aemilianum</name>
    <dbReference type="NCBI Taxonomy" id="2493120"/>
    <lineage>
        <taxon>Bacteria</taxon>
        <taxon>Bacillati</taxon>
        <taxon>Actinomycetota</taxon>
        <taxon>Actinomycetes</taxon>
        <taxon>Bifidobacteriales</taxon>
        <taxon>Bifidobacteriaceae</taxon>
        <taxon>Bifidobacterium</taxon>
    </lineage>
</organism>
<evidence type="ECO:0000313" key="3">
    <source>
        <dbReference type="Proteomes" id="UP000252530"/>
    </source>
</evidence>
<keyword evidence="1" id="KW-0812">Transmembrane</keyword>
<reference evidence="2 3" key="1">
    <citation type="submission" date="2017-10" db="EMBL/GenBank/DDBJ databases">
        <title>Bifidobacterium xylocopum sp. nov. and Bifidobacterium aemilianum sp. nov., from the carpenter bee (Xylocopa violacea) digestive tract.</title>
        <authorList>
            <person name="Alberoni D."/>
            <person name="Baffoni L."/>
            <person name="Di Gioia D."/>
            <person name="Gaggia F."/>
            <person name="Biavati B."/>
        </authorList>
    </citation>
    <scope>NUCLEOTIDE SEQUENCE [LARGE SCALE GENOMIC DNA]</scope>
    <source>
        <strain evidence="2 3">XV10</strain>
    </source>
</reference>
<accession>A0A366K7T2</accession>
<dbReference type="AlphaFoldDB" id="A0A366K7T2"/>
<keyword evidence="1" id="KW-0472">Membrane</keyword>
<evidence type="ECO:0000256" key="1">
    <source>
        <dbReference type="SAM" id="Phobius"/>
    </source>
</evidence>
<proteinExistence type="predicted"/>